<dbReference type="GO" id="GO:0007189">
    <property type="term" value="P:adenylate cyclase-activating G protein-coupled receptor signaling pathway"/>
    <property type="evidence" value="ECO:0007669"/>
    <property type="project" value="TreeGrafter"/>
</dbReference>
<evidence type="ECO:0000256" key="5">
    <source>
        <dbReference type="ARBA" id="ARBA00022842"/>
    </source>
</evidence>
<reference evidence="12 13" key="1">
    <citation type="journal article" date="2016" name="Mol. Biol. Evol.">
        <title>Comparative Genomics of Early-Diverging Mushroom-Forming Fungi Provides Insights into the Origins of Lignocellulose Decay Capabilities.</title>
        <authorList>
            <person name="Nagy L.G."/>
            <person name="Riley R."/>
            <person name="Tritt A."/>
            <person name="Adam C."/>
            <person name="Daum C."/>
            <person name="Floudas D."/>
            <person name="Sun H."/>
            <person name="Yadav J.S."/>
            <person name="Pangilinan J."/>
            <person name="Larsson K.H."/>
            <person name="Matsuura K."/>
            <person name="Barry K."/>
            <person name="Labutti K."/>
            <person name="Kuo R."/>
            <person name="Ohm R.A."/>
            <person name="Bhattacharya S.S."/>
            <person name="Shirouzu T."/>
            <person name="Yoshinaga Y."/>
            <person name="Martin F.M."/>
            <person name="Grigoriev I.V."/>
            <person name="Hibbett D.S."/>
        </authorList>
    </citation>
    <scope>NUCLEOTIDE SEQUENCE [LARGE SCALE GENOMIC DNA]</scope>
    <source>
        <strain evidence="12 13">CBS 109695</strain>
    </source>
</reference>
<evidence type="ECO:0000313" key="13">
    <source>
        <dbReference type="Proteomes" id="UP000076532"/>
    </source>
</evidence>
<dbReference type="EMBL" id="KV417559">
    <property type="protein sequence ID" value="KZP19903.1"/>
    <property type="molecule type" value="Genomic_DNA"/>
</dbReference>
<dbReference type="InterPro" id="IPR001019">
    <property type="entry name" value="Gprotein_alpha_su"/>
</dbReference>
<organism evidence="12 13">
    <name type="scientific">Athelia psychrophila</name>
    <dbReference type="NCBI Taxonomy" id="1759441"/>
    <lineage>
        <taxon>Eukaryota</taxon>
        <taxon>Fungi</taxon>
        <taxon>Dikarya</taxon>
        <taxon>Basidiomycota</taxon>
        <taxon>Agaricomycotina</taxon>
        <taxon>Agaricomycetes</taxon>
        <taxon>Agaricomycetidae</taxon>
        <taxon>Atheliales</taxon>
        <taxon>Atheliaceae</taxon>
        <taxon>Athelia</taxon>
    </lineage>
</organism>
<feature type="binding site" evidence="11">
    <location>
        <position position="250"/>
    </location>
    <ligand>
        <name>Mg(2+)</name>
        <dbReference type="ChEBI" id="CHEBI:18420"/>
    </ligand>
</feature>
<dbReference type="GO" id="GO:0001664">
    <property type="term" value="F:G protein-coupled receptor binding"/>
    <property type="evidence" value="ECO:0007669"/>
    <property type="project" value="InterPro"/>
</dbReference>
<dbReference type="Proteomes" id="UP000076532">
    <property type="component" value="Unassembled WGS sequence"/>
</dbReference>
<evidence type="ECO:0000256" key="4">
    <source>
        <dbReference type="ARBA" id="ARBA00022741"/>
    </source>
</evidence>
<keyword evidence="9" id="KW-0449">Lipoprotein</keyword>
<feature type="binding site" evidence="10">
    <location>
        <begin position="219"/>
        <end position="220"/>
    </location>
    <ligand>
        <name>GTP</name>
        <dbReference type="ChEBI" id="CHEBI:37565"/>
    </ligand>
</feature>
<keyword evidence="8" id="KW-0807">Transducer</keyword>
<dbReference type="AlphaFoldDB" id="A0A166IJW5"/>
<dbReference type="PROSITE" id="PS51882">
    <property type="entry name" value="G_ALPHA"/>
    <property type="match status" value="1"/>
</dbReference>
<accession>A0A166IJW5</accession>
<dbReference type="FunFam" id="3.40.50.300:FF:000692">
    <property type="entry name" value="Guanine nucleotide-binding protein subunit alpha"/>
    <property type="match status" value="1"/>
</dbReference>
<dbReference type="FunFam" id="3.40.50.300:FF:000181">
    <property type="entry name" value="Guanine nucleotide-binding protein subunit alpha"/>
    <property type="match status" value="1"/>
</dbReference>
<feature type="binding site" evidence="10">
    <location>
        <begin position="43"/>
        <end position="48"/>
    </location>
    <ligand>
        <name>GTP</name>
        <dbReference type="ChEBI" id="CHEBI:37565"/>
    </ligand>
</feature>
<dbReference type="SMART" id="SM00275">
    <property type="entry name" value="G_alpha"/>
    <property type="match status" value="1"/>
</dbReference>
<comment type="subunit">
    <text evidence="1">G proteins are composed of 3 units; alpha, beta and gamma. The alpha chain contains the guanine nucleotide binding site.</text>
</comment>
<keyword evidence="5 11" id="KW-0460">Magnesium</keyword>
<evidence type="ECO:0000256" key="6">
    <source>
        <dbReference type="ARBA" id="ARBA00023134"/>
    </source>
</evidence>
<feature type="binding site" evidence="10">
    <location>
        <begin position="338"/>
        <end position="341"/>
    </location>
    <ligand>
        <name>GTP</name>
        <dbReference type="ChEBI" id="CHEBI:37565"/>
    </ligand>
</feature>
<keyword evidence="4 10" id="KW-0547">Nucleotide-binding</keyword>
<sequence>MGNCISQNDRSAQARSDAIDLQIEADGRMFRKECKILLLGSGESGKSTIVKQMKIIHQDGFNHNELMTYRMTVYRNMVDSAQAIILAMRKIGVDCETPSNRTNCDRIIDYRITMPNAPLKKPTALNTYPLAPQPAEHASLVAALSSTPPSAAGPSTYSLGVGPNAPAVHLGGLPGSIGPAGVGEGFVFDSEIAAMIFQLWEDPIMERVMDHSSEFYLMDSAQYFFENALRIGKPEYVPSESDVLRARQKSTGIVETRFNMGQLSIHMFDVGGQRSERKKWIHCFESVTSIIFCTALSEYDQVLLEEQKTNRMAESLVLFECIVNSRWFSRTSIILFLNKIDVFKAKLPKVPLEKYFPEYTAGPDINKAAKYILWRFMQANRARLSVYPHLTQATDTTNIRLVFAAVKETILQNALKDSGIL</sequence>
<protein>
    <submittedName>
        <fullName evidence="12">Guanine nucleotide binding protein, alpha subunit</fullName>
    </submittedName>
</protein>
<evidence type="ECO:0000256" key="7">
    <source>
        <dbReference type="ARBA" id="ARBA00023139"/>
    </source>
</evidence>
<evidence type="ECO:0000256" key="9">
    <source>
        <dbReference type="ARBA" id="ARBA00023288"/>
    </source>
</evidence>
<dbReference type="GO" id="GO:0046872">
    <property type="term" value="F:metal ion binding"/>
    <property type="evidence" value="ECO:0007669"/>
    <property type="project" value="UniProtKB-KW"/>
</dbReference>
<dbReference type="InterPro" id="IPR002975">
    <property type="entry name" value="Fungi_Gprotein_alpha"/>
</dbReference>
<dbReference type="GO" id="GO:0005834">
    <property type="term" value="C:heterotrimeric G-protein complex"/>
    <property type="evidence" value="ECO:0007669"/>
    <property type="project" value="InterPro"/>
</dbReference>
<proteinExistence type="predicted"/>
<keyword evidence="2" id="KW-0519">Myristate</keyword>
<name>A0A166IJW5_9AGAM</name>
<feature type="binding site" evidence="10">
    <location>
        <begin position="269"/>
        <end position="273"/>
    </location>
    <ligand>
        <name>GTP</name>
        <dbReference type="ChEBI" id="CHEBI:37565"/>
    </ligand>
</feature>
<dbReference type="GO" id="GO:0005737">
    <property type="term" value="C:cytoplasm"/>
    <property type="evidence" value="ECO:0007669"/>
    <property type="project" value="TreeGrafter"/>
</dbReference>
<dbReference type="STRING" id="436010.A0A166IJW5"/>
<dbReference type="OrthoDB" id="5817230at2759"/>
<dbReference type="GO" id="GO:0010255">
    <property type="term" value="P:glucose mediated signaling pathway"/>
    <property type="evidence" value="ECO:0007669"/>
    <property type="project" value="UniProtKB-ARBA"/>
</dbReference>
<dbReference type="Gene3D" id="3.40.50.300">
    <property type="entry name" value="P-loop containing nucleotide triphosphate hydrolases"/>
    <property type="match status" value="2"/>
</dbReference>
<dbReference type="InterPro" id="IPR011025">
    <property type="entry name" value="GproteinA_insert"/>
</dbReference>
<dbReference type="GO" id="GO:0031683">
    <property type="term" value="F:G-protein beta/gamma-subunit complex binding"/>
    <property type="evidence" value="ECO:0007669"/>
    <property type="project" value="InterPro"/>
</dbReference>
<dbReference type="InterPro" id="IPR027417">
    <property type="entry name" value="P-loop_NTPase"/>
</dbReference>
<feature type="binding site" evidence="11">
    <location>
        <position position="47"/>
    </location>
    <ligand>
        <name>Mg(2+)</name>
        <dbReference type="ChEBI" id="CHEBI:18420"/>
    </ligand>
</feature>
<evidence type="ECO:0000256" key="8">
    <source>
        <dbReference type="ARBA" id="ARBA00023224"/>
    </source>
</evidence>
<evidence type="ECO:0000256" key="2">
    <source>
        <dbReference type="ARBA" id="ARBA00022707"/>
    </source>
</evidence>
<evidence type="ECO:0000256" key="3">
    <source>
        <dbReference type="ARBA" id="ARBA00022723"/>
    </source>
</evidence>
<dbReference type="PRINTS" id="PR01241">
    <property type="entry name" value="GPROTEINAFNG"/>
</dbReference>
<dbReference type="SUPFAM" id="SSF47895">
    <property type="entry name" value="Transducin (alpha subunit), insertion domain"/>
    <property type="match status" value="1"/>
</dbReference>
<dbReference type="GO" id="GO:0003924">
    <property type="term" value="F:GTPase activity"/>
    <property type="evidence" value="ECO:0007669"/>
    <property type="project" value="InterPro"/>
</dbReference>
<dbReference type="PANTHER" id="PTHR10218">
    <property type="entry name" value="GTP-BINDING PROTEIN ALPHA SUBUNIT"/>
    <property type="match status" value="1"/>
</dbReference>
<dbReference type="SUPFAM" id="SSF52540">
    <property type="entry name" value="P-loop containing nucleoside triphosphate hydrolases"/>
    <property type="match status" value="1"/>
</dbReference>
<evidence type="ECO:0000313" key="12">
    <source>
        <dbReference type="EMBL" id="KZP19903.1"/>
    </source>
</evidence>
<keyword evidence="3 11" id="KW-0479">Metal-binding</keyword>
<keyword evidence="7" id="KW-0564">Palmitate</keyword>
<dbReference type="PRINTS" id="PR00318">
    <property type="entry name" value="GPROTEINA"/>
</dbReference>
<dbReference type="PANTHER" id="PTHR10218:SF369">
    <property type="entry name" value="GUANINE NUCLEOTIDE-BINDING PROTEIN ALPHA-2 SUBUNIT"/>
    <property type="match status" value="1"/>
</dbReference>
<dbReference type="Pfam" id="PF00503">
    <property type="entry name" value="G-alpha"/>
    <property type="match status" value="1"/>
</dbReference>
<dbReference type="GO" id="GO:0005525">
    <property type="term" value="F:GTP binding"/>
    <property type="evidence" value="ECO:0007669"/>
    <property type="project" value="UniProtKB-KW"/>
</dbReference>
<evidence type="ECO:0000256" key="10">
    <source>
        <dbReference type="PIRSR" id="PIRSR601019-1"/>
    </source>
</evidence>
<evidence type="ECO:0000256" key="1">
    <source>
        <dbReference type="ARBA" id="ARBA00011356"/>
    </source>
</evidence>
<dbReference type="CDD" id="cd00066">
    <property type="entry name" value="G-alpha"/>
    <property type="match status" value="1"/>
</dbReference>
<feature type="binding site" evidence="10">
    <location>
        <position position="393"/>
    </location>
    <ligand>
        <name>GTP</name>
        <dbReference type="ChEBI" id="CHEBI:37565"/>
    </ligand>
</feature>
<keyword evidence="6 10" id="KW-0342">GTP-binding</keyword>
<keyword evidence="13" id="KW-1185">Reference proteome</keyword>
<gene>
    <name evidence="12" type="ORF">FIBSPDRAFT_862122</name>
</gene>
<evidence type="ECO:0000256" key="11">
    <source>
        <dbReference type="PIRSR" id="PIRSR601019-2"/>
    </source>
</evidence>